<dbReference type="CTD" id="144404"/>
<evidence type="ECO:0000256" key="8">
    <source>
        <dbReference type="ARBA" id="ARBA00045162"/>
    </source>
</evidence>
<evidence type="ECO:0000313" key="10">
    <source>
        <dbReference type="Proteomes" id="UP000515156"/>
    </source>
</evidence>
<feature type="transmembrane region" description="Helical" evidence="9">
    <location>
        <begin position="261"/>
        <end position="279"/>
    </location>
</feature>
<evidence type="ECO:0000256" key="1">
    <source>
        <dbReference type="ARBA" id="ARBA00004473"/>
    </source>
</evidence>
<proteinExistence type="inferred from homology"/>
<protein>
    <submittedName>
        <fullName evidence="11">Transmembrane protein 120B</fullName>
    </submittedName>
</protein>
<comment type="similarity">
    <text evidence="2">Belongs to the TMEM120 family.</text>
</comment>
<organism evidence="10 11">
    <name type="scientific">Microcaecilia unicolor</name>
    <dbReference type="NCBI Taxonomy" id="1415580"/>
    <lineage>
        <taxon>Eukaryota</taxon>
        <taxon>Metazoa</taxon>
        <taxon>Chordata</taxon>
        <taxon>Craniata</taxon>
        <taxon>Vertebrata</taxon>
        <taxon>Euteleostomi</taxon>
        <taxon>Amphibia</taxon>
        <taxon>Gymnophiona</taxon>
        <taxon>Siphonopidae</taxon>
        <taxon>Microcaecilia</taxon>
    </lineage>
</organism>
<dbReference type="GeneID" id="115480637"/>
<evidence type="ECO:0000256" key="2">
    <source>
        <dbReference type="ARBA" id="ARBA00009700"/>
    </source>
</evidence>
<dbReference type="InParanoid" id="A0A6P7ZM70"/>
<keyword evidence="6 9" id="KW-0472">Membrane</keyword>
<dbReference type="GO" id="GO:0005637">
    <property type="term" value="C:nuclear inner membrane"/>
    <property type="evidence" value="ECO:0007669"/>
    <property type="project" value="UniProtKB-SubCell"/>
</dbReference>
<dbReference type="Pfam" id="PF07851">
    <property type="entry name" value="TMEM120A-B"/>
    <property type="match status" value="1"/>
</dbReference>
<dbReference type="Proteomes" id="UP000515156">
    <property type="component" value="Chromosome 11"/>
</dbReference>
<dbReference type="KEGG" id="muo:115480637"/>
<comment type="subcellular location">
    <subcellularLocation>
        <location evidence="1">Nucleus inner membrane</location>
        <topology evidence="1">Multi-pass membrane protein</topology>
    </subcellularLocation>
</comment>
<dbReference type="FunCoup" id="A0A6P7ZM70">
    <property type="interactions" value="520"/>
</dbReference>
<evidence type="ECO:0000256" key="5">
    <source>
        <dbReference type="ARBA" id="ARBA00023054"/>
    </source>
</evidence>
<feature type="transmembrane region" description="Helical" evidence="9">
    <location>
        <begin position="130"/>
        <end position="151"/>
    </location>
</feature>
<evidence type="ECO:0000313" key="11">
    <source>
        <dbReference type="RefSeq" id="XP_030075320.1"/>
    </source>
</evidence>
<evidence type="ECO:0000256" key="7">
    <source>
        <dbReference type="ARBA" id="ARBA00023242"/>
    </source>
</evidence>
<keyword evidence="7" id="KW-0539">Nucleus</keyword>
<keyword evidence="10" id="KW-1185">Reference proteome</keyword>
<accession>A0A6P7ZM70</accession>
<gene>
    <name evidence="11" type="primary">TMEM120B</name>
</gene>
<keyword evidence="5" id="KW-0175">Coiled coil</keyword>
<dbReference type="InterPro" id="IPR012926">
    <property type="entry name" value="TMEM120A/B"/>
</dbReference>
<sequence>MSLQQCRAVWEELEAEFQLLQETHKIYRQKLEEVNTLQTACSNSIQKQTRKLKKLKCSLQGCKHTADVEDANLIQQINTHIKEKQHFFFDMEAYLPKKNGLYLNLVLGNMNVILPTNQAKFAYKDEYEKFKLCLTIILLLGAVACRFILHYRVTDEVFNFLLVWYYCTLTIRESILISNGSRIKGWWVSHHYVSTFLSGVMLTWPDGLIYQLFRNQFLAFSIFQSCVQFLQYYYQSGCLYRLRALGERNPLDLTVEGFQSWMWRGLTFLLPCLFFGHFWQLYNAITLFELSRHEACKEWQVFVLALTFLLLFLGNFLSTLKVVHAKFQKNKGMKKH</sequence>
<dbReference type="OrthoDB" id="2015098at2759"/>
<reference evidence="11" key="2">
    <citation type="submission" date="2025-08" db="UniProtKB">
        <authorList>
            <consortium name="RefSeq"/>
        </authorList>
    </citation>
    <scope>IDENTIFICATION</scope>
</reference>
<feature type="transmembrane region" description="Helical" evidence="9">
    <location>
        <begin position="187"/>
        <end position="205"/>
    </location>
</feature>
<reference evidence="10" key="1">
    <citation type="submission" date="2024-06" db="UniProtKB">
        <authorList>
            <consortium name="RefSeq"/>
        </authorList>
    </citation>
    <scope>NUCLEOTIDE SEQUENCE [LARGE SCALE GENOMIC DNA]</scope>
</reference>
<evidence type="ECO:0000256" key="3">
    <source>
        <dbReference type="ARBA" id="ARBA00022692"/>
    </source>
</evidence>
<dbReference type="PANTHER" id="PTHR21433">
    <property type="entry name" value="TRANSMEMBRANE PROTEIN INDUCED BY TUMOR NECROSIS FACTOR ALPHA"/>
    <property type="match status" value="1"/>
</dbReference>
<dbReference type="AlphaFoldDB" id="A0A6P7ZM70"/>
<keyword evidence="4 9" id="KW-1133">Transmembrane helix</keyword>
<keyword evidence="3 9" id="KW-0812">Transmembrane</keyword>
<comment type="function">
    <text evidence="8">Necessary for efficient adipogenesis. Does not show ion channel activity.</text>
</comment>
<dbReference type="RefSeq" id="XP_030075320.1">
    <property type="nucleotide sequence ID" value="XM_030219460.1"/>
</dbReference>
<feature type="transmembrane region" description="Helical" evidence="9">
    <location>
        <begin position="299"/>
        <end position="323"/>
    </location>
</feature>
<evidence type="ECO:0000256" key="9">
    <source>
        <dbReference type="SAM" id="Phobius"/>
    </source>
</evidence>
<dbReference type="PANTHER" id="PTHR21433:SF2">
    <property type="entry name" value="TRANSMEMBRANE PROTEIN 120B"/>
    <property type="match status" value="1"/>
</dbReference>
<dbReference type="GO" id="GO:0045444">
    <property type="term" value="P:fat cell differentiation"/>
    <property type="evidence" value="ECO:0007669"/>
    <property type="project" value="TreeGrafter"/>
</dbReference>
<name>A0A6P7ZM70_9AMPH</name>
<evidence type="ECO:0000256" key="6">
    <source>
        <dbReference type="ARBA" id="ARBA00023136"/>
    </source>
</evidence>
<evidence type="ECO:0000256" key="4">
    <source>
        <dbReference type="ARBA" id="ARBA00022989"/>
    </source>
</evidence>
<feature type="transmembrane region" description="Helical" evidence="9">
    <location>
        <begin position="157"/>
        <end position="175"/>
    </location>
</feature>